<dbReference type="RefSeq" id="WP_083091292.1">
    <property type="nucleotide sequence ID" value="NZ_JBLKPV010000001.1"/>
</dbReference>
<gene>
    <name evidence="3" type="ORF">A7979_01725</name>
</gene>
<dbReference type="Proteomes" id="UP000192359">
    <property type="component" value="Unassembled WGS sequence"/>
</dbReference>
<accession>A0A1Y1RR58</accession>
<proteinExistence type="inferred from homology"/>
<reference evidence="3 4" key="1">
    <citation type="submission" date="2016-05" db="EMBL/GenBank/DDBJ databases">
        <title>Draft genome sequence of a porcine commensal Rothia nasimurium.</title>
        <authorList>
            <person name="Gaiser R.A."/>
            <person name="Van Baarlen P."/>
            <person name="Wells J.M."/>
        </authorList>
    </citation>
    <scope>NUCLEOTIDE SEQUENCE [LARGE SCALE GENOMIC DNA]</scope>
    <source>
        <strain evidence="3 4">PT-32</strain>
    </source>
</reference>
<keyword evidence="2" id="KW-1277">Toxin-antitoxin system</keyword>
<evidence type="ECO:0008006" key="5">
    <source>
        <dbReference type="Google" id="ProtNLM"/>
    </source>
</evidence>
<evidence type="ECO:0000313" key="4">
    <source>
        <dbReference type="Proteomes" id="UP000192359"/>
    </source>
</evidence>
<dbReference type="EMBL" id="LXWF01000011">
    <property type="protein sequence ID" value="ORC22223.1"/>
    <property type="molecule type" value="Genomic_DNA"/>
</dbReference>
<dbReference type="AlphaFoldDB" id="A0A1Y1RR58"/>
<protein>
    <recommendedName>
        <fullName evidence="5">Type II toxin-antitoxin system RelB/DinJ family antitoxin</fullName>
    </recommendedName>
</protein>
<dbReference type="NCBIfam" id="TIGR02384">
    <property type="entry name" value="RelB_DinJ"/>
    <property type="match status" value="1"/>
</dbReference>
<organism evidence="3 4">
    <name type="scientific">Rothia nasimurium</name>
    <dbReference type="NCBI Taxonomy" id="85336"/>
    <lineage>
        <taxon>Bacteria</taxon>
        <taxon>Bacillati</taxon>
        <taxon>Actinomycetota</taxon>
        <taxon>Actinomycetes</taxon>
        <taxon>Micrococcales</taxon>
        <taxon>Micrococcaceae</taxon>
        <taxon>Rothia</taxon>
    </lineage>
</organism>
<keyword evidence="4" id="KW-1185">Reference proteome</keyword>
<name>A0A1Y1RR58_9MICC</name>
<dbReference type="InterPro" id="IPR007337">
    <property type="entry name" value="RelB/DinJ"/>
</dbReference>
<dbReference type="PANTHER" id="PTHR38781:SF1">
    <property type="entry name" value="ANTITOXIN DINJ-RELATED"/>
    <property type="match status" value="1"/>
</dbReference>
<dbReference type="OrthoDB" id="9774673at2"/>
<sequence length="86" mass="9612">MADATISFRTDSATKEEVRKLYSDLGLDLSTALNMFLKQSLVDNGLPFTPHRENPLNVRARQEAEQRHGKTFTSVEALMADLTDAD</sequence>
<evidence type="ECO:0000256" key="2">
    <source>
        <dbReference type="ARBA" id="ARBA00022649"/>
    </source>
</evidence>
<dbReference type="InterPro" id="IPR013321">
    <property type="entry name" value="Arc_rbn_hlx_hlx"/>
</dbReference>
<dbReference type="Gene3D" id="1.10.1220.10">
    <property type="entry name" value="Met repressor-like"/>
    <property type="match status" value="1"/>
</dbReference>
<evidence type="ECO:0000313" key="3">
    <source>
        <dbReference type="EMBL" id="ORC22223.1"/>
    </source>
</evidence>
<dbReference type="GO" id="GO:0006355">
    <property type="term" value="P:regulation of DNA-templated transcription"/>
    <property type="evidence" value="ECO:0007669"/>
    <property type="project" value="InterPro"/>
</dbReference>
<comment type="caution">
    <text evidence="3">The sequence shown here is derived from an EMBL/GenBank/DDBJ whole genome shotgun (WGS) entry which is preliminary data.</text>
</comment>
<dbReference type="PANTHER" id="PTHR38781">
    <property type="entry name" value="ANTITOXIN DINJ-RELATED"/>
    <property type="match status" value="1"/>
</dbReference>
<evidence type="ECO:0000256" key="1">
    <source>
        <dbReference type="ARBA" id="ARBA00010562"/>
    </source>
</evidence>
<comment type="similarity">
    <text evidence="1">Belongs to the RelB/DinJ antitoxin family.</text>
</comment>
<dbReference type="Pfam" id="PF04221">
    <property type="entry name" value="RelB"/>
    <property type="match status" value="1"/>
</dbReference>
<dbReference type="GO" id="GO:0006351">
    <property type="term" value="P:DNA-templated transcription"/>
    <property type="evidence" value="ECO:0007669"/>
    <property type="project" value="TreeGrafter"/>
</dbReference>